<evidence type="ECO:0000313" key="3">
    <source>
        <dbReference type="Proteomes" id="UP001150217"/>
    </source>
</evidence>
<evidence type="ECO:0000256" key="1">
    <source>
        <dbReference type="SAM" id="SignalP"/>
    </source>
</evidence>
<keyword evidence="3" id="KW-1185">Reference proteome</keyword>
<feature type="chain" id="PRO_5046106198" evidence="1">
    <location>
        <begin position="22"/>
        <end position="145"/>
    </location>
</feature>
<protein>
    <submittedName>
        <fullName evidence="2">Uncharacterized protein</fullName>
    </submittedName>
</protein>
<feature type="signal peptide" evidence="1">
    <location>
        <begin position="1"/>
        <end position="21"/>
    </location>
</feature>
<evidence type="ECO:0000313" key="2">
    <source>
        <dbReference type="EMBL" id="KAJ4500337.1"/>
    </source>
</evidence>
<organism evidence="2 3">
    <name type="scientific">Lentinula lateritia</name>
    <dbReference type="NCBI Taxonomy" id="40482"/>
    <lineage>
        <taxon>Eukaryota</taxon>
        <taxon>Fungi</taxon>
        <taxon>Dikarya</taxon>
        <taxon>Basidiomycota</taxon>
        <taxon>Agaricomycotina</taxon>
        <taxon>Agaricomycetes</taxon>
        <taxon>Agaricomycetidae</taxon>
        <taxon>Agaricales</taxon>
        <taxon>Marasmiineae</taxon>
        <taxon>Omphalotaceae</taxon>
        <taxon>Lentinula</taxon>
    </lineage>
</organism>
<keyword evidence="1" id="KW-0732">Signal</keyword>
<proteinExistence type="predicted"/>
<dbReference type="EMBL" id="JANVFT010000006">
    <property type="protein sequence ID" value="KAJ4500337.1"/>
    <property type="molecule type" value="Genomic_DNA"/>
</dbReference>
<comment type="caution">
    <text evidence="2">The sequence shown here is derived from an EMBL/GenBank/DDBJ whole genome shotgun (WGS) entry which is preliminary data.</text>
</comment>
<accession>A0ABQ8VXM0</accession>
<sequence>MRLNFACIVAALLASAANVHAAPLTAAGSTGSDLRIRGSDVIETRNTGLVNVKFMSLSAGEDFDSPRIHLFHETIEERVKIALANHFSVPLYNIRFKNDYKNDFALEPKGPSEILVWVTESNKQSFGTLFSINRNSVASEPRVPG</sequence>
<gene>
    <name evidence="2" type="ORF">C8R41DRAFT_482663</name>
</gene>
<name>A0ABQ8VXM0_9AGAR</name>
<reference evidence="2" key="1">
    <citation type="submission" date="2022-08" db="EMBL/GenBank/DDBJ databases">
        <title>A Global Phylogenomic Analysis of the Shiitake Genus Lentinula.</title>
        <authorList>
            <consortium name="DOE Joint Genome Institute"/>
            <person name="Sierra-Patev S."/>
            <person name="Min B."/>
            <person name="Naranjo-Ortiz M."/>
            <person name="Looney B."/>
            <person name="Konkel Z."/>
            <person name="Slot J.C."/>
            <person name="Sakamoto Y."/>
            <person name="Steenwyk J.L."/>
            <person name="Rokas A."/>
            <person name="Carro J."/>
            <person name="Camarero S."/>
            <person name="Ferreira P."/>
            <person name="Molpeceres G."/>
            <person name="Ruiz-Duenas F.J."/>
            <person name="Serrano A."/>
            <person name="Henrissat B."/>
            <person name="Drula E."/>
            <person name="Hughes K.W."/>
            <person name="Mata J.L."/>
            <person name="Ishikawa N.K."/>
            <person name="Vargas-Isla R."/>
            <person name="Ushijima S."/>
            <person name="Smith C.A."/>
            <person name="Ahrendt S."/>
            <person name="Andreopoulos W."/>
            <person name="He G."/>
            <person name="Labutti K."/>
            <person name="Lipzen A."/>
            <person name="Ng V."/>
            <person name="Riley R."/>
            <person name="Sandor L."/>
            <person name="Barry K."/>
            <person name="Martinez A.T."/>
            <person name="Xiao Y."/>
            <person name="Gibbons J.G."/>
            <person name="Terashima K."/>
            <person name="Grigoriev I.V."/>
            <person name="Hibbett D.S."/>
        </authorList>
    </citation>
    <scope>NUCLEOTIDE SEQUENCE</scope>
    <source>
        <strain evidence="2">RHP3577 ss4</strain>
    </source>
</reference>
<dbReference type="Proteomes" id="UP001150217">
    <property type="component" value="Unassembled WGS sequence"/>
</dbReference>